<accession>A0ABV1H7X7</accession>
<feature type="transmembrane region" description="Helical" evidence="1">
    <location>
        <begin position="186"/>
        <end position="207"/>
    </location>
</feature>
<dbReference type="PANTHER" id="PTHR40448:SF1">
    <property type="entry name" value="TWO-COMPONENT SENSOR HISTIDINE KINASE"/>
    <property type="match status" value="1"/>
</dbReference>
<feature type="transmembrane region" description="Helical" evidence="1">
    <location>
        <begin position="57"/>
        <end position="73"/>
    </location>
</feature>
<dbReference type="SUPFAM" id="SSF55874">
    <property type="entry name" value="ATPase domain of HSP90 chaperone/DNA topoisomerase II/histidine kinase"/>
    <property type="match status" value="1"/>
</dbReference>
<feature type="transmembrane region" description="Helical" evidence="1">
    <location>
        <begin position="118"/>
        <end position="141"/>
    </location>
</feature>
<feature type="transmembrane region" description="Helical" evidence="1">
    <location>
        <begin position="153"/>
        <end position="174"/>
    </location>
</feature>
<dbReference type="EMBL" id="JBBMFS010000012">
    <property type="protein sequence ID" value="MEQ2555814.1"/>
    <property type="molecule type" value="Genomic_DNA"/>
</dbReference>
<keyword evidence="1" id="KW-0812">Transmembrane</keyword>
<feature type="transmembrane region" description="Helical" evidence="1">
    <location>
        <begin position="80"/>
        <end position="106"/>
    </location>
</feature>
<evidence type="ECO:0000256" key="1">
    <source>
        <dbReference type="SAM" id="Phobius"/>
    </source>
</evidence>
<name>A0ABV1H7X7_9FIRM</name>
<feature type="transmembrane region" description="Helical" evidence="1">
    <location>
        <begin position="35"/>
        <end position="51"/>
    </location>
</feature>
<comment type="caution">
    <text evidence="3">The sequence shown here is derived from an EMBL/GenBank/DDBJ whole genome shotgun (WGS) entry which is preliminary data.</text>
</comment>
<sequence length="429" mass="48959">MLNIIVEQITSLGDGVLMIGSLAYILGVRKGKSKYLVLFMLLQYLCAQYLIQLPVQQFILGIAVNIGMCYVCLKESWRSWCLWSIIIMILYIVSSSVCFPVISLVTGEPMSVLITGNIFTRICSILIARLLLVILIWAAMIQRKNRVYLKWQEWLLILLILIAAAFILISLLEINLNTGIYGKEQGHILGIFTLQLVILGCCTFLALHISKMNQRMNEGKIVAIQLDKQKAMIEKAYQMQRETRILSHDLKHYAMAWTKLLEEGNVEQAKKQMAGFTGAVSSIGVNVYYIVDNEMLNAVMYEKAQLCRKKDIFVRWQITTSYPKEREMDMAIVFSNLMDNAIRAEENLPEVKRFIGVDCFEVNNIRHFIVSNYIEESVLDRNPQLHTTKEDAENHGLGILSVKKIVNQYGGLIDISEENSRFMVHIACV</sequence>
<protein>
    <submittedName>
        <fullName evidence="3">GHKL domain-containing protein</fullName>
    </submittedName>
</protein>
<evidence type="ECO:0000313" key="3">
    <source>
        <dbReference type="EMBL" id="MEQ2555814.1"/>
    </source>
</evidence>
<keyword evidence="1" id="KW-0472">Membrane</keyword>
<evidence type="ECO:0000313" key="4">
    <source>
        <dbReference type="Proteomes" id="UP001546774"/>
    </source>
</evidence>
<dbReference type="Pfam" id="PF14501">
    <property type="entry name" value="HATPase_c_5"/>
    <property type="match status" value="1"/>
</dbReference>
<feature type="domain" description="Sensor histidine kinase NatK-like C-terminal" evidence="2">
    <location>
        <begin position="328"/>
        <end position="427"/>
    </location>
</feature>
<dbReference type="InterPro" id="IPR032834">
    <property type="entry name" value="NatK-like_C"/>
</dbReference>
<reference evidence="3" key="1">
    <citation type="submission" date="2024-03" db="EMBL/GenBank/DDBJ databases">
        <title>Human intestinal bacterial collection.</title>
        <authorList>
            <person name="Pauvert C."/>
            <person name="Hitch T.C.A."/>
            <person name="Clavel T."/>
        </authorList>
    </citation>
    <scope>NUCLEOTIDE SEQUENCE [LARGE SCALE GENOMIC DNA]</scope>
    <source>
        <strain evidence="3">CLA-AA-H89B</strain>
    </source>
</reference>
<gene>
    <name evidence="3" type="ORF">WMO37_12510</name>
</gene>
<keyword evidence="4" id="KW-1185">Reference proteome</keyword>
<organism evidence="3 4">
    <name type="scientific">Lachnospira intestinalis</name>
    <dbReference type="NCBI Taxonomy" id="3133158"/>
    <lineage>
        <taxon>Bacteria</taxon>
        <taxon>Bacillati</taxon>
        <taxon>Bacillota</taxon>
        <taxon>Clostridia</taxon>
        <taxon>Lachnospirales</taxon>
        <taxon>Lachnospiraceae</taxon>
        <taxon>Lachnospira</taxon>
    </lineage>
</organism>
<proteinExistence type="predicted"/>
<dbReference type="Proteomes" id="UP001546774">
    <property type="component" value="Unassembled WGS sequence"/>
</dbReference>
<dbReference type="Gene3D" id="3.30.565.10">
    <property type="entry name" value="Histidine kinase-like ATPase, C-terminal domain"/>
    <property type="match status" value="1"/>
</dbReference>
<dbReference type="InterPro" id="IPR036890">
    <property type="entry name" value="HATPase_C_sf"/>
</dbReference>
<evidence type="ECO:0000259" key="2">
    <source>
        <dbReference type="Pfam" id="PF14501"/>
    </source>
</evidence>
<dbReference type="PANTHER" id="PTHR40448">
    <property type="entry name" value="TWO-COMPONENT SENSOR HISTIDINE KINASE"/>
    <property type="match status" value="1"/>
</dbReference>
<keyword evidence="1" id="KW-1133">Transmembrane helix</keyword>
<feature type="transmembrane region" description="Helical" evidence="1">
    <location>
        <begin position="12"/>
        <end position="28"/>
    </location>
</feature>